<evidence type="ECO:0000256" key="1">
    <source>
        <dbReference type="ARBA" id="ARBA00004651"/>
    </source>
</evidence>
<sequence length="181" mass="19944">MAVGCAIGLWMGRNRGINRWGDPWLVFFLNMPALVTIVLCYIWIGLTEAAAITAVAINKIPMVAVMMREGARTLDPGLNDMARVFRMTPAARLAHVVIPQLAPHFASAGRAGIALIWKIVLVVELLGASTGVGFQIHTYFQLFDVGAVLAYALSFIIVMLVVEYLILQPWERHASRWRNAG</sequence>
<dbReference type="Gene3D" id="1.10.3720.10">
    <property type="entry name" value="MetI-like"/>
    <property type="match status" value="1"/>
</dbReference>
<dbReference type="Proteomes" id="UP000287447">
    <property type="component" value="Unassembled WGS sequence"/>
</dbReference>
<dbReference type="EMBL" id="SADE01000001">
    <property type="protein sequence ID" value="RVU39720.1"/>
    <property type="molecule type" value="Genomic_DNA"/>
</dbReference>
<evidence type="ECO:0000256" key="6">
    <source>
        <dbReference type="ARBA" id="ARBA00023136"/>
    </source>
</evidence>
<dbReference type="InterPro" id="IPR035906">
    <property type="entry name" value="MetI-like_sf"/>
</dbReference>
<dbReference type="PROSITE" id="PS50928">
    <property type="entry name" value="ABC_TM1"/>
    <property type="match status" value="1"/>
</dbReference>
<keyword evidence="3" id="KW-1003">Cell membrane</keyword>
<name>A0A437QZ09_9PROT</name>
<keyword evidence="6 7" id="KW-0472">Membrane</keyword>
<evidence type="ECO:0000256" key="3">
    <source>
        <dbReference type="ARBA" id="ARBA00022475"/>
    </source>
</evidence>
<dbReference type="GO" id="GO:0005886">
    <property type="term" value="C:plasma membrane"/>
    <property type="evidence" value="ECO:0007669"/>
    <property type="project" value="UniProtKB-SubCell"/>
</dbReference>
<keyword evidence="10" id="KW-1185">Reference proteome</keyword>
<keyword evidence="2 7" id="KW-0813">Transport</keyword>
<evidence type="ECO:0000259" key="8">
    <source>
        <dbReference type="PROSITE" id="PS50928"/>
    </source>
</evidence>
<feature type="transmembrane region" description="Helical" evidence="7">
    <location>
        <begin position="148"/>
        <end position="167"/>
    </location>
</feature>
<feature type="transmembrane region" description="Helical" evidence="7">
    <location>
        <begin position="24"/>
        <end position="44"/>
    </location>
</feature>
<accession>A0A437QZ09</accession>
<protein>
    <submittedName>
        <fullName evidence="9">ABC transporter permease subunit</fullName>
    </submittedName>
</protein>
<evidence type="ECO:0000313" key="10">
    <source>
        <dbReference type="Proteomes" id="UP000287447"/>
    </source>
</evidence>
<comment type="similarity">
    <text evidence="7">Belongs to the binding-protein-dependent transport system permease family.</text>
</comment>
<dbReference type="AlphaFoldDB" id="A0A437QZ09"/>
<feature type="transmembrane region" description="Helical" evidence="7">
    <location>
        <begin position="115"/>
        <end position="136"/>
    </location>
</feature>
<comment type="subcellular location">
    <subcellularLocation>
        <location evidence="1 7">Cell membrane</location>
        <topology evidence="1 7">Multi-pass membrane protein</topology>
    </subcellularLocation>
</comment>
<evidence type="ECO:0000256" key="5">
    <source>
        <dbReference type="ARBA" id="ARBA00022989"/>
    </source>
</evidence>
<reference evidence="10" key="1">
    <citation type="submission" date="2019-01" db="EMBL/GenBank/DDBJ databases">
        <title>Gri0909 isolated from a small marine red alga.</title>
        <authorList>
            <person name="Kim J."/>
            <person name="Jeong S.E."/>
            <person name="Jeon C.O."/>
        </authorList>
    </citation>
    <scope>NUCLEOTIDE SEQUENCE [LARGE SCALE GENOMIC DNA]</scope>
    <source>
        <strain evidence="10">Gri0909</strain>
    </source>
</reference>
<comment type="caution">
    <text evidence="9">The sequence shown here is derived from an EMBL/GenBank/DDBJ whole genome shotgun (WGS) entry which is preliminary data.</text>
</comment>
<evidence type="ECO:0000256" key="2">
    <source>
        <dbReference type="ARBA" id="ARBA00022448"/>
    </source>
</evidence>
<keyword evidence="5 7" id="KW-1133">Transmembrane helix</keyword>
<keyword evidence="4 7" id="KW-0812">Transmembrane</keyword>
<organism evidence="9 10">
    <name type="scientific">Hwanghaeella grinnelliae</name>
    <dbReference type="NCBI Taxonomy" id="2500179"/>
    <lineage>
        <taxon>Bacteria</taxon>
        <taxon>Pseudomonadati</taxon>
        <taxon>Pseudomonadota</taxon>
        <taxon>Alphaproteobacteria</taxon>
        <taxon>Rhodospirillales</taxon>
        <taxon>Rhodospirillaceae</taxon>
        <taxon>Hwanghaeella</taxon>
    </lineage>
</organism>
<dbReference type="InterPro" id="IPR000515">
    <property type="entry name" value="MetI-like"/>
</dbReference>
<evidence type="ECO:0000256" key="4">
    <source>
        <dbReference type="ARBA" id="ARBA00022692"/>
    </source>
</evidence>
<feature type="domain" description="ABC transmembrane type-1" evidence="8">
    <location>
        <begin position="1"/>
        <end position="166"/>
    </location>
</feature>
<evidence type="ECO:0000313" key="9">
    <source>
        <dbReference type="EMBL" id="RVU39720.1"/>
    </source>
</evidence>
<dbReference type="PANTHER" id="PTHR30151:SF38">
    <property type="entry name" value="ALIPHATIC SULFONATES TRANSPORT PERMEASE PROTEIN SSUC-RELATED"/>
    <property type="match status" value="1"/>
</dbReference>
<gene>
    <name evidence="9" type="ORF">EOI86_02680</name>
</gene>
<dbReference type="PANTHER" id="PTHR30151">
    <property type="entry name" value="ALKANE SULFONATE ABC TRANSPORTER-RELATED, MEMBRANE SUBUNIT"/>
    <property type="match status" value="1"/>
</dbReference>
<dbReference type="Pfam" id="PF00528">
    <property type="entry name" value="BPD_transp_1"/>
    <property type="match status" value="1"/>
</dbReference>
<proteinExistence type="inferred from homology"/>
<dbReference type="OrthoDB" id="8443696at2"/>
<dbReference type="SUPFAM" id="SSF161098">
    <property type="entry name" value="MetI-like"/>
    <property type="match status" value="1"/>
</dbReference>
<dbReference type="GO" id="GO:0055085">
    <property type="term" value="P:transmembrane transport"/>
    <property type="evidence" value="ECO:0007669"/>
    <property type="project" value="InterPro"/>
</dbReference>
<evidence type="ECO:0000256" key="7">
    <source>
        <dbReference type="RuleBase" id="RU363032"/>
    </source>
</evidence>